<protein>
    <submittedName>
        <fullName evidence="2">ABC transporter permease</fullName>
    </submittedName>
</protein>
<gene>
    <name evidence="2" type="ORF">ETD85_25690</name>
</gene>
<feature type="transmembrane region" description="Helical" evidence="1">
    <location>
        <begin position="109"/>
        <end position="136"/>
    </location>
</feature>
<accession>A0A5S4GEQ3</accession>
<proteinExistence type="predicted"/>
<dbReference type="EMBL" id="VCKX01000083">
    <property type="protein sequence ID" value="TMR31447.1"/>
    <property type="molecule type" value="Genomic_DNA"/>
</dbReference>
<evidence type="ECO:0000256" key="1">
    <source>
        <dbReference type="SAM" id="Phobius"/>
    </source>
</evidence>
<feature type="transmembrane region" description="Helical" evidence="1">
    <location>
        <begin position="142"/>
        <end position="165"/>
    </location>
</feature>
<organism evidence="2 3">
    <name type="scientific">Nonomuraea zeae</name>
    <dbReference type="NCBI Taxonomy" id="1642303"/>
    <lineage>
        <taxon>Bacteria</taxon>
        <taxon>Bacillati</taxon>
        <taxon>Actinomycetota</taxon>
        <taxon>Actinomycetes</taxon>
        <taxon>Streptosporangiales</taxon>
        <taxon>Streptosporangiaceae</taxon>
        <taxon>Nonomuraea</taxon>
    </lineage>
</organism>
<sequence>MMALIRAELLKVVTTRLWWVMLIVMLAYVGLSLGFFIVFAGQGGPEGEAIVPARGTLAFQESLWSAGAGGSLFAAVLGVVMMTSEYRYQTITTTLLVAPKRVRVVAAKLAATMVVGVVLGLAVLALTGLAIAGSVLASGGDLAFNATIARVAASVLAVLALYTLFGLGLGALVKNQVGALIAVIAWVYVVDSIVNAIPALQPVGKFTPGGATAALTNVGAGFGLDTAYLLPAWAGGAVLLGYALIFSALASVTTLRRDIT</sequence>
<dbReference type="Proteomes" id="UP000306628">
    <property type="component" value="Unassembled WGS sequence"/>
</dbReference>
<keyword evidence="1" id="KW-0812">Transmembrane</keyword>
<evidence type="ECO:0000313" key="3">
    <source>
        <dbReference type="Proteomes" id="UP000306628"/>
    </source>
</evidence>
<keyword evidence="1" id="KW-0472">Membrane</keyword>
<feature type="transmembrane region" description="Helical" evidence="1">
    <location>
        <begin position="20"/>
        <end position="42"/>
    </location>
</feature>
<dbReference type="Pfam" id="PF12730">
    <property type="entry name" value="ABC2_membrane_4"/>
    <property type="match status" value="1"/>
</dbReference>
<keyword evidence="3" id="KW-1185">Reference proteome</keyword>
<feature type="transmembrane region" description="Helical" evidence="1">
    <location>
        <begin position="232"/>
        <end position="255"/>
    </location>
</feature>
<dbReference type="AlphaFoldDB" id="A0A5S4GEQ3"/>
<name>A0A5S4GEQ3_9ACTN</name>
<evidence type="ECO:0000313" key="2">
    <source>
        <dbReference type="EMBL" id="TMR31447.1"/>
    </source>
</evidence>
<dbReference type="PANTHER" id="PTHR37305:SF1">
    <property type="entry name" value="MEMBRANE PROTEIN"/>
    <property type="match status" value="1"/>
</dbReference>
<comment type="caution">
    <text evidence="2">The sequence shown here is derived from an EMBL/GenBank/DDBJ whole genome shotgun (WGS) entry which is preliminary data.</text>
</comment>
<keyword evidence="1" id="KW-1133">Transmembrane helix</keyword>
<feature type="transmembrane region" description="Helical" evidence="1">
    <location>
        <begin position="177"/>
        <end position="197"/>
    </location>
</feature>
<reference evidence="2 3" key="1">
    <citation type="submission" date="2019-05" db="EMBL/GenBank/DDBJ databases">
        <title>Draft genome sequence of Nonomuraea zeae DSM 100528.</title>
        <authorList>
            <person name="Saricaoglu S."/>
            <person name="Isik K."/>
        </authorList>
    </citation>
    <scope>NUCLEOTIDE SEQUENCE [LARGE SCALE GENOMIC DNA]</scope>
    <source>
        <strain evidence="2 3">DSM 100528</strain>
    </source>
</reference>
<feature type="transmembrane region" description="Helical" evidence="1">
    <location>
        <begin position="62"/>
        <end position="82"/>
    </location>
</feature>
<dbReference type="PANTHER" id="PTHR37305">
    <property type="entry name" value="INTEGRAL MEMBRANE PROTEIN-RELATED"/>
    <property type="match status" value="1"/>
</dbReference>
<dbReference type="OrthoDB" id="5244396at2"/>